<name>A0ABT5R4N3_9GAMM</name>
<gene>
    <name evidence="1" type="ORF">LRP50_16820</name>
</gene>
<evidence type="ECO:0000313" key="1">
    <source>
        <dbReference type="EMBL" id="MDD1794800.1"/>
    </source>
</evidence>
<evidence type="ECO:0000313" key="2">
    <source>
        <dbReference type="Proteomes" id="UP001149400"/>
    </source>
</evidence>
<organism evidence="1 2">
    <name type="scientific">Enterovibrio gelatinilyticus</name>
    <dbReference type="NCBI Taxonomy" id="2899819"/>
    <lineage>
        <taxon>Bacteria</taxon>
        <taxon>Pseudomonadati</taxon>
        <taxon>Pseudomonadota</taxon>
        <taxon>Gammaproteobacteria</taxon>
        <taxon>Vibrionales</taxon>
        <taxon>Vibrionaceae</taxon>
        <taxon>Enterovibrio</taxon>
    </lineage>
</organism>
<proteinExistence type="predicted"/>
<reference evidence="1" key="1">
    <citation type="submission" date="2021-12" db="EMBL/GenBank/DDBJ databases">
        <title>Enterovibrio ZSDZ35 sp. nov. and Enterovibrio ZSDZ42 sp. nov., isolated from coastal seawater in Qingdao.</title>
        <authorList>
            <person name="Zhang P."/>
        </authorList>
    </citation>
    <scope>NUCLEOTIDE SEQUENCE</scope>
    <source>
        <strain evidence="1">ZSDZ42</strain>
    </source>
</reference>
<accession>A0ABT5R4N3</accession>
<dbReference type="Proteomes" id="UP001149400">
    <property type="component" value="Unassembled WGS sequence"/>
</dbReference>
<dbReference type="RefSeq" id="WP_274165621.1">
    <property type="nucleotide sequence ID" value="NZ_JAJUBC010000020.1"/>
</dbReference>
<protein>
    <submittedName>
        <fullName evidence="1">DUF1040 family protein</fullName>
    </submittedName>
</protein>
<dbReference type="EMBL" id="JAJUBC010000020">
    <property type="protein sequence ID" value="MDD1794800.1"/>
    <property type="molecule type" value="Genomic_DNA"/>
</dbReference>
<sequence>MRNPERIDEILDMIGIIWKKDPDIRFQQLIYTLQSEYSYNHNNVGKIESTTPDGFTQIGYDLFNTEDDQFINYLRERIRQGAQVGNT</sequence>
<keyword evidence="2" id="KW-1185">Reference proteome</keyword>
<comment type="caution">
    <text evidence="1">The sequence shown here is derived from an EMBL/GenBank/DDBJ whole genome shotgun (WGS) entry which is preliminary data.</text>
</comment>